<dbReference type="AlphaFoldDB" id="A0A3S5D3Q1"/>
<protein>
    <recommendedName>
        <fullName evidence="1">DUF6456 domain-containing protein</fullName>
    </recommendedName>
</protein>
<feature type="domain" description="DUF6456" evidence="1">
    <location>
        <begin position="17"/>
        <end position="139"/>
    </location>
</feature>
<name>A0A3S5D3Q1_9HYPH</name>
<proteinExistence type="predicted"/>
<organism evidence="2 3">
    <name type="scientific">Devosia equisanguinis</name>
    <dbReference type="NCBI Taxonomy" id="2490941"/>
    <lineage>
        <taxon>Bacteria</taxon>
        <taxon>Pseudomonadati</taxon>
        <taxon>Pseudomonadota</taxon>
        <taxon>Alphaproteobacteria</taxon>
        <taxon>Hyphomicrobiales</taxon>
        <taxon>Devosiaceae</taxon>
        <taxon>Devosia</taxon>
    </lineage>
</organism>
<gene>
    <name evidence="2" type="ORF">DEVEQU_03840</name>
</gene>
<dbReference type="RefSeq" id="WP_126152188.1">
    <property type="nucleotide sequence ID" value="NZ_JBHTMH010000001.1"/>
</dbReference>
<evidence type="ECO:0000313" key="2">
    <source>
        <dbReference type="EMBL" id="VDS06676.1"/>
    </source>
</evidence>
<accession>A0A3S5D3Q1</accession>
<dbReference type="InterPro" id="IPR045599">
    <property type="entry name" value="DUF6456"/>
</dbReference>
<dbReference type="OrthoDB" id="7476630at2"/>
<reference evidence="2 3" key="1">
    <citation type="submission" date="2018-12" db="EMBL/GenBank/DDBJ databases">
        <authorList>
            <person name="Criscuolo A."/>
        </authorList>
    </citation>
    <scope>NUCLEOTIDE SEQUENCE [LARGE SCALE GENOMIC DNA]</scope>
    <source>
        <strain evidence="2">ACIP1116281</strain>
    </source>
</reference>
<dbReference type="Proteomes" id="UP000268844">
    <property type="component" value="Unassembled WGS sequence"/>
</dbReference>
<evidence type="ECO:0000259" key="1">
    <source>
        <dbReference type="Pfam" id="PF20057"/>
    </source>
</evidence>
<keyword evidence="3" id="KW-1185">Reference proteome</keyword>
<sequence length="166" mass="18341">MMPDMQKGDETPDAVQRLLARRGNEAGFLGDQHGEAARRLARLMRRAQLSQRVTMSYDASHVGGNRGRPLQGELADSAAEARRLLGALAQRLPGDCWSVLVDVCCFDRGLQDIELSHGWPRRGAKLVLRIALDQLASLWGLGGVAEGRAQGHQRHWLPERPPMFAD</sequence>
<dbReference type="Pfam" id="PF20057">
    <property type="entry name" value="DUF6456"/>
    <property type="match status" value="1"/>
</dbReference>
<dbReference type="EMBL" id="UZWD01000062">
    <property type="protein sequence ID" value="VDS06676.1"/>
    <property type="molecule type" value="Genomic_DNA"/>
</dbReference>
<evidence type="ECO:0000313" key="3">
    <source>
        <dbReference type="Proteomes" id="UP000268844"/>
    </source>
</evidence>